<dbReference type="InterPro" id="IPR046480">
    <property type="entry name" value="DUF6573"/>
</dbReference>
<dbReference type="HOGENOM" id="CLU_144048_1_0_6"/>
<sequence>MEVFMFADSTVIFAYTVNDAIEDGLQLDVSDTPECKELGFVYGVTLTRAVYENCVQWTEEDTRCTGHAQQESGRLWDLLHMAKTQIRLFAARQSNTNTLSFRLLRVPKNRNDHGRLVHLKLSIEAGDNGNPFIVISFPHED</sequence>
<keyword evidence="2" id="KW-1185">Reference proteome</keyword>
<dbReference type="AlphaFoldDB" id="A4BJV5"/>
<accession>A4BJV5</accession>
<dbReference type="Pfam" id="PF20213">
    <property type="entry name" value="DUF6573"/>
    <property type="match status" value="1"/>
</dbReference>
<evidence type="ECO:0000313" key="2">
    <source>
        <dbReference type="Proteomes" id="UP000005953"/>
    </source>
</evidence>
<evidence type="ECO:0000313" key="1">
    <source>
        <dbReference type="EMBL" id="EAR07556.1"/>
    </source>
</evidence>
<organism evidence="1 2">
    <name type="scientific">Reinekea blandensis MED297</name>
    <dbReference type="NCBI Taxonomy" id="314283"/>
    <lineage>
        <taxon>Bacteria</taxon>
        <taxon>Pseudomonadati</taxon>
        <taxon>Pseudomonadota</taxon>
        <taxon>Gammaproteobacteria</taxon>
        <taxon>Oceanospirillales</taxon>
        <taxon>Saccharospirillaceae</taxon>
        <taxon>Reinekea</taxon>
    </lineage>
</organism>
<protein>
    <submittedName>
        <fullName evidence="1">Uncharacterized protein</fullName>
    </submittedName>
</protein>
<gene>
    <name evidence="1" type="ORF">MED297_00005</name>
</gene>
<reference evidence="1 2" key="1">
    <citation type="submission" date="2006-02" db="EMBL/GenBank/DDBJ databases">
        <authorList>
            <person name="Pinhassi J."/>
            <person name="Pedros-Alio C."/>
            <person name="Ferriera S."/>
            <person name="Johnson J."/>
            <person name="Kravitz S."/>
            <person name="Halpern A."/>
            <person name="Remington K."/>
            <person name="Beeson K."/>
            <person name="Tran B."/>
            <person name="Rogers Y.-H."/>
            <person name="Friedman R."/>
            <person name="Venter J.C."/>
        </authorList>
    </citation>
    <scope>NUCLEOTIDE SEQUENCE [LARGE SCALE GENOMIC DNA]</scope>
    <source>
        <strain evidence="1 2">MED297</strain>
    </source>
</reference>
<dbReference type="Proteomes" id="UP000005953">
    <property type="component" value="Unassembled WGS sequence"/>
</dbReference>
<comment type="caution">
    <text evidence="1">The sequence shown here is derived from an EMBL/GenBank/DDBJ whole genome shotgun (WGS) entry which is preliminary data.</text>
</comment>
<dbReference type="EMBL" id="AAOE01000038">
    <property type="protein sequence ID" value="EAR07556.1"/>
    <property type="molecule type" value="Genomic_DNA"/>
</dbReference>
<proteinExistence type="predicted"/>
<name>A4BJV5_9GAMM</name>
<dbReference type="STRING" id="314283.MED297_00005"/>